<dbReference type="EMBL" id="CAKOGP040001717">
    <property type="protein sequence ID" value="CAJ1946886.1"/>
    <property type="molecule type" value="Genomic_DNA"/>
</dbReference>
<sequence>MRPAKVANQTDPPFLPLEETLSKKKSSEFLNPSLGDDVEQKKKNGRTRWLPKLSARKVVAVTLVFLVSIVVFESFFVNPEDRLIQPDFSDRFLQWVQSHPRLGLWAISIVIAAGVATMVPVGTPLTIGCGYIYRGLYGWKLGMFVATAVSMTGSLLGAVSCFLIGRYLMRDTVQKWVRKYPLFDAIDVAASNEGFKIMSMLYLTPVLPLGLVSYMCGTTSMRLASFATAKIASLPLYLLYTFIGASAHSFMKHGAPEGNNVASALEGTKQIEENQGILLAGLALSTVMMTLITRHIRKELMQILETQKRDKNEKDVENGEKLAETSAEESGVETGLTARRRAVK</sequence>
<evidence type="ECO:0000313" key="10">
    <source>
        <dbReference type="Proteomes" id="UP001295423"/>
    </source>
</evidence>
<accession>A0AAD2FN84</accession>
<proteinExistence type="predicted"/>
<keyword evidence="5 7" id="KW-0472">Membrane</keyword>
<dbReference type="PANTHER" id="PTHR12677">
    <property type="entry name" value="GOLGI APPARATUS MEMBRANE PROTEIN TVP38-RELATED"/>
    <property type="match status" value="1"/>
</dbReference>
<evidence type="ECO:0000256" key="7">
    <source>
        <dbReference type="SAM" id="Phobius"/>
    </source>
</evidence>
<feature type="transmembrane region" description="Helical" evidence="7">
    <location>
        <begin position="145"/>
        <end position="169"/>
    </location>
</feature>
<reference evidence="9" key="1">
    <citation type="submission" date="2023-08" db="EMBL/GenBank/DDBJ databases">
        <authorList>
            <person name="Audoor S."/>
            <person name="Bilcke G."/>
        </authorList>
    </citation>
    <scope>NUCLEOTIDE SEQUENCE</scope>
</reference>
<keyword evidence="10" id="KW-1185">Reference proteome</keyword>
<gene>
    <name evidence="9" type="ORF">CYCCA115_LOCUS10884</name>
</gene>
<keyword evidence="3 7" id="KW-0812">Transmembrane</keyword>
<feature type="transmembrane region" description="Helical" evidence="7">
    <location>
        <begin position="102"/>
        <end position="133"/>
    </location>
</feature>
<evidence type="ECO:0000256" key="1">
    <source>
        <dbReference type="ARBA" id="ARBA00004651"/>
    </source>
</evidence>
<organism evidence="9 10">
    <name type="scientific">Cylindrotheca closterium</name>
    <dbReference type="NCBI Taxonomy" id="2856"/>
    <lineage>
        <taxon>Eukaryota</taxon>
        <taxon>Sar</taxon>
        <taxon>Stramenopiles</taxon>
        <taxon>Ochrophyta</taxon>
        <taxon>Bacillariophyta</taxon>
        <taxon>Bacillariophyceae</taxon>
        <taxon>Bacillariophycidae</taxon>
        <taxon>Bacillariales</taxon>
        <taxon>Bacillariaceae</taxon>
        <taxon>Cylindrotheca</taxon>
    </lineage>
</organism>
<feature type="transmembrane region" description="Helical" evidence="7">
    <location>
        <begin position="58"/>
        <end position="77"/>
    </location>
</feature>
<feature type="transmembrane region" description="Helical" evidence="7">
    <location>
        <begin position="223"/>
        <end position="243"/>
    </location>
</feature>
<feature type="region of interest" description="Disordered" evidence="6">
    <location>
        <begin position="309"/>
        <end position="344"/>
    </location>
</feature>
<dbReference type="Pfam" id="PF09335">
    <property type="entry name" value="VTT_dom"/>
    <property type="match status" value="1"/>
</dbReference>
<feature type="domain" description="VTT" evidence="8">
    <location>
        <begin position="122"/>
        <end position="245"/>
    </location>
</feature>
<evidence type="ECO:0000256" key="5">
    <source>
        <dbReference type="ARBA" id="ARBA00023136"/>
    </source>
</evidence>
<keyword evidence="4 7" id="KW-1133">Transmembrane helix</keyword>
<evidence type="ECO:0000256" key="6">
    <source>
        <dbReference type="SAM" id="MobiDB-lite"/>
    </source>
</evidence>
<feature type="transmembrane region" description="Helical" evidence="7">
    <location>
        <begin position="276"/>
        <end position="293"/>
    </location>
</feature>
<feature type="transmembrane region" description="Helical" evidence="7">
    <location>
        <begin position="197"/>
        <end position="216"/>
    </location>
</feature>
<name>A0AAD2FN84_9STRA</name>
<evidence type="ECO:0000313" key="9">
    <source>
        <dbReference type="EMBL" id="CAJ1946886.1"/>
    </source>
</evidence>
<keyword evidence="2" id="KW-1003">Cell membrane</keyword>
<evidence type="ECO:0000256" key="4">
    <source>
        <dbReference type="ARBA" id="ARBA00022989"/>
    </source>
</evidence>
<protein>
    <recommendedName>
        <fullName evidence="8">VTT domain-containing protein</fullName>
    </recommendedName>
</protein>
<comment type="subcellular location">
    <subcellularLocation>
        <location evidence="1">Cell membrane</location>
        <topology evidence="1">Multi-pass membrane protein</topology>
    </subcellularLocation>
</comment>
<dbReference type="InterPro" id="IPR032816">
    <property type="entry name" value="VTT_dom"/>
</dbReference>
<evidence type="ECO:0000256" key="3">
    <source>
        <dbReference type="ARBA" id="ARBA00022692"/>
    </source>
</evidence>
<evidence type="ECO:0000259" key="8">
    <source>
        <dbReference type="Pfam" id="PF09335"/>
    </source>
</evidence>
<dbReference type="Proteomes" id="UP001295423">
    <property type="component" value="Unassembled WGS sequence"/>
</dbReference>
<dbReference type="PANTHER" id="PTHR12677:SF59">
    <property type="entry name" value="GOLGI APPARATUS MEMBRANE PROTEIN TVP38-RELATED"/>
    <property type="match status" value="1"/>
</dbReference>
<evidence type="ECO:0000256" key="2">
    <source>
        <dbReference type="ARBA" id="ARBA00022475"/>
    </source>
</evidence>
<comment type="caution">
    <text evidence="9">The sequence shown here is derived from an EMBL/GenBank/DDBJ whole genome shotgun (WGS) entry which is preliminary data.</text>
</comment>
<dbReference type="AlphaFoldDB" id="A0AAD2FN84"/>
<dbReference type="GO" id="GO:0005886">
    <property type="term" value="C:plasma membrane"/>
    <property type="evidence" value="ECO:0007669"/>
    <property type="project" value="UniProtKB-SubCell"/>
</dbReference>
<dbReference type="InterPro" id="IPR015414">
    <property type="entry name" value="TMEM64"/>
</dbReference>
<feature type="compositionally biased region" description="Basic and acidic residues" evidence="6">
    <location>
        <begin position="309"/>
        <end position="323"/>
    </location>
</feature>